<comment type="caution">
    <text evidence="3">The sequence shown here is derived from an EMBL/GenBank/DDBJ whole genome shotgun (WGS) entry which is preliminary data.</text>
</comment>
<evidence type="ECO:0000259" key="2">
    <source>
        <dbReference type="Pfam" id="PF13472"/>
    </source>
</evidence>
<feature type="domain" description="SGNH hydrolase-type esterase" evidence="2">
    <location>
        <begin position="267"/>
        <end position="407"/>
    </location>
</feature>
<name>A0ABQ4S5V0_9HYPH</name>
<keyword evidence="4" id="KW-1185">Reference proteome</keyword>
<dbReference type="InterPro" id="IPR036514">
    <property type="entry name" value="SGNH_hydro_sf"/>
</dbReference>
<reference evidence="3" key="1">
    <citation type="journal article" date="2021" name="Front. Microbiol.">
        <title>Comprehensive Comparative Genomics and Phenotyping of Methylobacterium Species.</title>
        <authorList>
            <person name="Alessa O."/>
            <person name="Ogura Y."/>
            <person name="Fujitani Y."/>
            <person name="Takami H."/>
            <person name="Hayashi T."/>
            <person name="Sahin N."/>
            <person name="Tani A."/>
        </authorList>
    </citation>
    <scope>NUCLEOTIDE SEQUENCE</scope>
    <source>
        <strain evidence="3">DSM 19015</strain>
    </source>
</reference>
<protein>
    <recommendedName>
        <fullName evidence="2">SGNH hydrolase-type esterase domain-containing protein</fullName>
    </recommendedName>
</protein>
<dbReference type="Proteomes" id="UP001055125">
    <property type="component" value="Unassembled WGS sequence"/>
</dbReference>
<keyword evidence="1" id="KW-0732">Signal</keyword>
<evidence type="ECO:0000313" key="3">
    <source>
        <dbReference type="EMBL" id="GJD97873.1"/>
    </source>
</evidence>
<gene>
    <name evidence="3" type="ORF">OCOJLMKI_5112</name>
</gene>
<accession>A0ABQ4S5V0</accession>
<dbReference type="PANTHER" id="PTHR30383">
    <property type="entry name" value="THIOESTERASE 1/PROTEASE 1/LYSOPHOSPHOLIPASE L1"/>
    <property type="match status" value="1"/>
</dbReference>
<feature type="chain" id="PRO_5047243522" description="SGNH hydrolase-type esterase domain-containing protein" evidence="1">
    <location>
        <begin position="22"/>
        <end position="422"/>
    </location>
</feature>
<proteinExistence type="predicted"/>
<feature type="signal peptide" evidence="1">
    <location>
        <begin position="1"/>
        <end position="21"/>
    </location>
</feature>
<dbReference type="EMBL" id="BPQP01000121">
    <property type="protein sequence ID" value="GJD97873.1"/>
    <property type="molecule type" value="Genomic_DNA"/>
</dbReference>
<dbReference type="InterPro" id="IPR013830">
    <property type="entry name" value="SGNH_hydro"/>
</dbReference>
<evidence type="ECO:0000256" key="1">
    <source>
        <dbReference type="SAM" id="SignalP"/>
    </source>
</evidence>
<reference evidence="3" key="2">
    <citation type="submission" date="2021-08" db="EMBL/GenBank/DDBJ databases">
        <authorList>
            <person name="Tani A."/>
            <person name="Ola A."/>
            <person name="Ogura Y."/>
            <person name="Katsura K."/>
            <person name="Hayashi T."/>
        </authorList>
    </citation>
    <scope>NUCLEOTIDE SEQUENCE</scope>
    <source>
        <strain evidence="3">DSM 19015</strain>
    </source>
</reference>
<dbReference type="PANTHER" id="PTHR30383:SF5">
    <property type="entry name" value="SGNH HYDROLASE-TYPE ESTERASE DOMAIN-CONTAINING PROTEIN"/>
    <property type="match status" value="1"/>
</dbReference>
<dbReference type="Gene3D" id="3.40.50.1110">
    <property type="entry name" value="SGNH hydrolase"/>
    <property type="match status" value="1"/>
</dbReference>
<dbReference type="CDD" id="cd00229">
    <property type="entry name" value="SGNH_hydrolase"/>
    <property type="match status" value="1"/>
</dbReference>
<dbReference type="Pfam" id="PF13472">
    <property type="entry name" value="Lipase_GDSL_2"/>
    <property type="match status" value="1"/>
</dbReference>
<dbReference type="InterPro" id="IPR051532">
    <property type="entry name" value="Ester_Hydrolysis_Enzymes"/>
</dbReference>
<dbReference type="RefSeq" id="WP_238246913.1">
    <property type="nucleotide sequence ID" value="NZ_BPQP01000121.1"/>
</dbReference>
<organism evidence="3 4">
    <name type="scientific">Methylobacterium iners</name>
    <dbReference type="NCBI Taxonomy" id="418707"/>
    <lineage>
        <taxon>Bacteria</taxon>
        <taxon>Pseudomonadati</taxon>
        <taxon>Pseudomonadota</taxon>
        <taxon>Alphaproteobacteria</taxon>
        <taxon>Hyphomicrobiales</taxon>
        <taxon>Methylobacteriaceae</taxon>
        <taxon>Methylobacterium</taxon>
    </lineage>
</organism>
<sequence>MKLLRLLMALQVALCCAISSADARMSFDSYGSGKLRLRDLNRQAVGPAATPPGALITLNGADLTAARARLAATKAGTADTVVAHVGDSIKHGYQNNGANGTRTGTAANAPPAQLAALSQASLGVPGRATSLIGASDESITYLPTYDPRYANGGTPLSLVTTGNAANALGGRPFTTSTAGRFFRFTPADAVDTIDAYWLTDTGASDWDLTFAGTAVGTILGNQAQAARKQTFTFTRGTGAIQATKGAATGSAFISGIDAYDSTIKSVRHLNLGWGGAKAADLASTAFGYSYLNGFKTIGAHVTFIMVGTNDWTAGTTTASFKASVQALIDAARLTGLPVLETQFPSDLSVASQAAQDAIVNATRELGVSNGIPVIEHNARFGSYTQAAANGYTADFVKLHPNTAGYALMADGMNEFMKLLAQP</sequence>
<dbReference type="SUPFAM" id="SSF52266">
    <property type="entry name" value="SGNH hydrolase"/>
    <property type="match status" value="1"/>
</dbReference>
<evidence type="ECO:0000313" key="4">
    <source>
        <dbReference type="Proteomes" id="UP001055125"/>
    </source>
</evidence>